<evidence type="ECO:0000256" key="11">
    <source>
        <dbReference type="SAM" id="MobiDB-lite"/>
    </source>
</evidence>
<evidence type="ECO:0000259" key="13">
    <source>
        <dbReference type="Pfam" id="PF07715"/>
    </source>
</evidence>
<evidence type="ECO:0000256" key="8">
    <source>
        <dbReference type="ARBA" id="ARBA00023237"/>
    </source>
</evidence>
<dbReference type="GO" id="GO:0015344">
    <property type="term" value="F:siderophore uptake transmembrane transporter activity"/>
    <property type="evidence" value="ECO:0007669"/>
    <property type="project" value="TreeGrafter"/>
</dbReference>
<dbReference type="Gene3D" id="2.170.130.10">
    <property type="entry name" value="TonB-dependent receptor, plug domain"/>
    <property type="match status" value="1"/>
</dbReference>
<keyword evidence="14" id="KW-0675">Receptor</keyword>
<dbReference type="NCBIfam" id="TIGR01785">
    <property type="entry name" value="TonB-hemin"/>
    <property type="match status" value="1"/>
</dbReference>
<sequence>MTHTDPLPSRAPIAPRAPARPSASARLRPLAAGVSALALLASPVLAPPVLAEEIVLDPILIERPDAAEGTGPATPGRSQISGAELTATTGGNLEAALNSQPGTYTRAASDNPGVTVNIRGQQSFGRVNSMIDGVPQTFRNISGHAGTLDTLVYVDPGLLAGVDITRGAVSGAAGMGTLGGAANFRTLDIADVLEDGRNRGGLLRFGGGTNGKDWSATLAGAMQHDLGQGRSFGLLAAISGFGEGTYSDGQGTDSTGGQDPRSFLLKGEFAFAPDHRLKLSAQSYDNRFAAQESSGYVWDLSRRTVSAEHEISTGALLNLSTHLYWTRTEIAFPASASTSSAFVGRDGVNTGLGFDITNRSDLSLGGLPVQLSYGVAVTSDDYEGKAGAGSNADGTLRKAGAFAEAALALGDVDLTAGLRYDHYTVKGATAYDATGNQVISEATRKGGEWNPSLKLTWNVRPEATLFASYARTMRAPTAQEMFYPGTAHTTWARVAAPNLDLEAETADTFEIGGSWEGRDLWASGDSLSLAATLFRSDIENYITYGTFGNYTAVTWVNTDGTTRMSGLELEARYDAPEWFGGLSLTIADTSKPLGAYGGMTASTAELPDDYATLELGRKWRDGALRTGLRVRYTGPSTAYPMIYTTPAFSMGAPIPVKASTVLDVFATWKVSDRMDLYASIENVTDRYYQVGNVSFNEAEDGLGGRGRTIQVGGQIRF</sequence>
<keyword evidence="7 9" id="KW-0472">Membrane</keyword>
<evidence type="ECO:0000259" key="12">
    <source>
        <dbReference type="Pfam" id="PF00593"/>
    </source>
</evidence>
<evidence type="ECO:0000256" key="6">
    <source>
        <dbReference type="ARBA" id="ARBA00023077"/>
    </source>
</evidence>
<dbReference type="STRING" id="407234.SAMN05421795_101128"/>
<name>A0A1N7JLB9_9RHOB</name>
<feature type="domain" description="TonB-dependent receptor-like beta-barrel" evidence="12">
    <location>
        <begin position="268"/>
        <end position="683"/>
    </location>
</feature>
<dbReference type="InterPro" id="IPR036942">
    <property type="entry name" value="Beta-barrel_TonB_sf"/>
</dbReference>
<proteinExistence type="inferred from homology"/>
<dbReference type="PANTHER" id="PTHR30069">
    <property type="entry name" value="TONB-DEPENDENT OUTER MEMBRANE RECEPTOR"/>
    <property type="match status" value="1"/>
</dbReference>
<dbReference type="InterPro" id="IPR000531">
    <property type="entry name" value="Beta-barrel_TonB"/>
</dbReference>
<dbReference type="GO" id="GO:0044718">
    <property type="term" value="P:siderophore transmembrane transport"/>
    <property type="evidence" value="ECO:0007669"/>
    <property type="project" value="TreeGrafter"/>
</dbReference>
<evidence type="ECO:0000256" key="2">
    <source>
        <dbReference type="ARBA" id="ARBA00009810"/>
    </source>
</evidence>
<dbReference type="SUPFAM" id="SSF56935">
    <property type="entry name" value="Porins"/>
    <property type="match status" value="1"/>
</dbReference>
<evidence type="ECO:0000256" key="10">
    <source>
        <dbReference type="RuleBase" id="RU003357"/>
    </source>
</evidence>
<dbReference type="RefSeq" id="WP_083947503.1">
    <property type="nucleotide sequence ID" value="NZ_FTOM01000001.1"/>
</dbReference>
<dbReference type="AlphaFoldDB" id="A0A1N7JLB9"/>
<evidence type="ECO:0000256" key="9">
    <source>
        <dbReference type="PROSITE-ProRule" id="PRU01360"/>
    </source>
</evidence>
<dbReference type="Pfam" id="PF00593">
    <property type="entry name" value="TonB_dep_Rec_b-barrel"/>
    <property type="match status" value="1"/>
</dbReference>
<dbReference type="CDD" id="cd01347">
    <property type="entry name" value="ligand_gated_channel"/>
    <property type="match status" value="1"/>
</dbReference>
<accession>A0A1N7JLB9</accession>
<dbReference type="EMBL" id="FTOM01000001">
    <property type="protein sequence ID" value="SIS50138.1"/>
    <property type="molecule type" value="Genomic_DNA"/>
</dbReference>
<dbReference type="InterPro" id="IPR039426">
    <property type="entry name" value="TonB-dep_rcpt-like"/>
</dbReference>
<evidence type="ECO:0000256" key="3">
    <source>
        <dbReference type="ARBA" id="ARBA00022448"/>
    </source>
</evidence>
<feature type="region of interest" description="Disordered" evidence="11">
    <location>
        <begin position="1"/>
        <end position="21"/>
    </location>
</feature>
<dbReference type="Proteomes" id="UP000186098">
    <property type="component" value="Unassembled WGS sequence"/>
</dbReference>
<evidence type="ECO:0000256" key="1">
    <source>
        <dbReference type="ARBA" id="ARBA00004571"/>
    </source>
</evidence>
<feature type="domain" description="TonB-dependent receptor plug" evidence="13">
    <location>
        <begin position="77"/>
        <end position="181"/>
    </location>
</feature>
<dbReference type="Gene3D" id="2.40.170.20">
    <property type="entry name" value="TonB-dependent receptor, beta-barrel domain"/>
    <property type="match status" value="1"/>
</dbReference>
<dbReference type="Pfam" id="PF07715">
    <property type="entry name" value="Plug"/>
    <property type="match status" value="1"/>
</dbReference>
<dbReference type="GO" id="GO:0015232">
    <property type="term" value="F:heme transmembrane transporter activity"/>
    <property type="evidence" value="ECO:0007669"/>
    <property type="project" value="InterPro"/>
</dbReference>
<evidence type="ECO:0000256" key="7">
    <source>
        <dbReference type="ARBA" id="ARBA00023136"/>
    </source>
</evidence>
<protein>
    <submittedName>
        <fullName evidence="14">Hemoglobin/transferrin/lactoferrin receptor protein</fullName>
    </submittedName>
</protein>
<keyword evidence="6 10" id="KW-0798">TonB box</keyword>
<comment type="similarity">
    <text evidence="2 9 10">Belongs to the TonB-dependent receptor family.</text>
</comment>
<dbReference type="PROSITE" id="PS52016">
    <property type="entry name" value="TONB_DEPENDENT_REC_3"/>
    <property type="match status" value="1"/>
</dbReference>
<evidence type="ECO:0000256" key="4">
    <source>
        <dbReference type="ARBA" id="ARBA00022452"/>
    </source>
</evidence>
<comment type="subcellular location">
    <subcellularLocation>
        <location evidence="1 9">Cell outer membrane</location>
        <topology evidence="1 9">Multi-pass membrane protein</topology>
    </subcellularLocation>
</comment>
<keyword evidence="5 9" id="KW-0812">Transmembrane</keyword>
<dbReference type="GO" id="GO:0009279">
    <property type="term" value="C:cell outer membrane"/>
    <property type="evidence" value="ECO:0007669"/>
    <property type="project" value="UniProtKB-SubCell"/>
</dbReference>
<gene>
    <name evidence="14" type="ORF">SAMN05421795_101128</name>
</gene>
<evidence type="ECO:0000313" key="15">
    <source>
        <dbReference type="Proteomes" id="UP000186098"/>
    </source>
</evidence>
<evidence type="ECO:0000313" key="14">
    <source>
        <dbReference type="EMBL" id="SIS50138.1"/>
    </source>
</evidence>
<dbReference type="PANTHER" id="PTHR30069:SF41">
    <property type="entry name" value="HEME_HEMOPEXIN UTILIZATION PROTEIN C"/>
    <property type="match status" value="1"/>
</dbReference>
<reference evidence="15" key="1">
    <citation type="submission" date="2017-01" db="EMBL/GenBank/DDBJ databases">
        <authorList>
            <person name="Varghese N."/>
            <person name="Submissions S."/>
        </authorList>
    </citation>
    <scope>NUCLEOTIDE SEQUENCE [LARGE SCALE GENOMIC DNA]</scope>
    <source>
        <strain evidence="15">DSM 18714</strain>
    </source>
</reference>
<keyword evidence="3 9" id="KW-0813">Transport</keyword>
<keyword evidence="15" id="KW-1185">Reference proteome</keyword>
<dbReference type="InterPro" id="IPR012910">
    <property type="entry name" value="Plug_dom"/>
</dbReference>
<organism evidence="14 15">
    <name type="scientific">Phaeovulum vinaykumarii</name>
    <dbReference type="NCBI Taxonomy" id="407234"/>
    <lineage>
        <taxon>Bacteria</taxon>
        <taxon>Pseudomonadati</taxon>
        <taxon>Pseudomonadota</taxon>
        <taxon>Alphaproteobacteria</taxon>
        <taxon>Rhodobacterales</taxon>
        <taxon>Paracoccaceae</taxon>
        <taxon>Phaeovulum</taxon>
    </lineage>
</organism>
<evidence type="ECO:0000256" key="5">
    <source>
        <dbReference type="ARBA" id="ARBA00022692"/>
    </source>
</evidence>
<dbReference type="InterPro" id="IPR037066">
    <property type="entry name" value="Plug_dom_sf"/>
</dbReference>
<keyword evidence="8 9" id="KW-0998">Cell outer membrane</keyword>
<keyword evidence="4 9" id="KW-1134">Transmembrane beta strand</keyword>
<dbReference type="InterPro" id="IPR011276">
    <property type="entry name" value="TonB_haem/Hb_rcpt"/>
</dbReference>